<dbReference type="Proteomes" id="UP000266340">
    <property type="component" value="Unassembled WGS sequence"/>
</dbReference>
<dbReference type="InterPro" id="IPR027417">
    <property type="entry name" value="P-loop_NTPase"/>
</dbReference>
<evidence type="ECO:0000256" key="5">
    <source>
        <dbReference type="PROSITE-ProRule" id="PRU00560"/>
    </source>
</evidence>
<dbReference type="PROSITE" id="PS51198">
    <property type="entry name" value="UVRD_HELICASE_ATP_BIND"/>
    <property type="match status" value="1"/>
</dbReference>
<dbReference type="SUPFAM" id="SSF52540">
    <property type="entry name" value="P-loop containing nucleoside triphosphate hydrolases"/>
    <property type="match status" value="1"/>
</dbReference>
<evidence type="ECO:0000256" key="3">
    <source>
        <dbReference type="ARBA" id="ARBA00022806"/>
    </source>
</evidence>
<feature type="domain" description="UvrD-like helicase ATP-binding" evidence="6">
    <location>
        <begin position="183"/>
        <end position="534"/>
    </location>
</feature>
<comment type="caution">
    <text evidence="7">The sequence shown here is derived from an EMBL/GenBank/DDBJ whole genome shotgun (WGS) entry which is preliminary data.</text>
</comment>
<dbReference type="PANTHER" id="PTHR11070">
    <property type="entry name" value="UVRD / RECB / PCRA DNA HELICASE FAMILY MEMBER"/>
    <property type="match status" value="1"/>
</dbReference>
<dbReference type="Pfam" id="PF13538">
    <property type="entry name" value="UvrD_C_2"/>
    <property type="match status" value="1"/>
</dbReference>
<evidence type="ECO:0000313" key="8">
    <source>
        <dbReference type="Proteomes" id="UP000266340"/>
    </source>
</evidence>
<dbReference type="GO" id="GO:0016787">
    <property type="term" value="F:hydrolase activity"/>
    <property type="evidence" value="ECO:0007669"/>
    <property type="project" value="UniProtKB-UniRule"/>
</dbReference>
<evidence type="ECO:0000313" key="7">
    <source>
        <dbReference type="EMBL" id="RIE01069.1"/>
    </source>
</evidence>
<evidence type="ECO:0000259" key="6">
    <source>
        <dbReference type="PROSITE" id="PS51198"/>
    </source>
</evidence>
<keyword evidence="8" id="KW-1185">Reference proteome</keyword>
<feature type="binding site" evidence="5">
    <location>
        <begin position="204"/>
        <end position="211"/>
    </location>
    <ligand>
        <name>ATP</name>
        <dbReference type="ChEBI" id="CHEBI:30616"/>
    </ligand>
</feature>
<keyword evidence="1 5" id="KW-0547">Nucleotide-binding</keyword>
<dbReference type="GO" id="GO:0043138">
    <property type="term" value="F:3'-5' DNA helicase activity"/>
    <property type="evidence" value="ECO:0007669"/>
    <property type="project" value="TreeGrafter"/>
</dbReference>
<dbReference type="GO" id="GO:0005524">
    <property type="term" value="F:ATP binding"/>
    <property type="evidence" value="ECO:0007669"/>
    <property type="project" value="UniProtKB-UniRule"/>
</dbReference>
<accession>A0A398CIP7</accession>
<dbReference type="Gene3D" id="3.40.50.300">
    <property type="entry name" value="P-loop containing nucleotide triphosphate hydrolases"/>
    <property type="match status" value="3"/>
</dbReference>
<keyword evidence="3 5" id="KW-0347">Helicase</keyword>
<dbReference type="GO" id="GO:0003677">
    <property type="term" value="F:DNA binding"/>
    <property type="evidence" value="ECO:0007669"/>
    <property type="project" value="InterPro"/>
</dbReference>
<gene>
    <name evidence="7" type="ORF">D3H35_21840</name>
</gene>
<dbReference type="GO" id="GO:0000725">
    <property type="term" value="P:recombinational repair"/>
    <property type="evidence" value="ECO:0007669"/>
    <property type="project" value="TreeGrafter"/>
</dbReference>
<keyword evidence="4 5" id="KW-0067">ATP-binding</keyword>
<dbReference type="AlphaFoldDB" id="A0A398CIP7"/>
<dbReference type="InterPro" id="IPR027785">
    <property type="entry name" value="UvrD-like_helicase_C"/>
</dbReference>
<evidence type="ECO:0000256" key="2">
    <source>
        <dbReference type="ARBA" id="ARBA00022801"/>
    </source>
</evidence>
<name>A0A398CIP7_9BACL</name>
<evidence type="ECO:0000256" key="1">
    <source>
        <dbReference type="ARBA" id="ARBA00022741"/>
    </source>
</evidence>
<dbReference type="InterPro" id="IPR014016">
    <property type="entry name" value="UvrD-like_ATP-bd"/>
</dbReference>
<dbReference type="InterPro" id="IPR000212">
    <property type="entry name" value="DNA_helicase_UvrD/REP"/>
</dbReference>
<proteinExistence type="predicted"/>
<protein>
    <submittedName>
        <fullName evidence="7">DNA helicase UvrD</fullName>
    </submittedName>
</protein>
<evidence type="ECO:0000256" key="4">
    <source>
        <dbReference type="ARBA" id="ARBA00022840"/>
    </source>
</evidence>
<keyword evidence="2 5" id="KW-0378">Hydrolase</keyword>
<reference evidence="7 8" key="1">
    <citation type="submission" date="2018-09" db="EMBL/GenBank/DDBJ databases">
        <title>Cohnella cavernae sp. nov., isolated from a karst cave.</title>
        <authorList>
            <person name="Zhu H."/>
        </authorList>
    </citation>
    <scope>NUCLEOTIDE SEQUENCE [LARGE SCALE GENOMIC DNA]</scope>
    <source>
        <strain evidence="7 8">K2E09-144</strain>
    </source>
</reference>
<dbReference type="GO" id="GO:0005829">
    <property type="term" value="C:cytosol"/>
    <property type="evidence" value="ECO:0007669"/>
    <property type="project" value="TreeGrafter"/>
</dbReference>
<organism evidence="7 8">
    <name type="scientific">Cohnella faecalis</name>
    <dbReference type="NCBI Taxonomy" id="2315694"/>
    <lineage>
        <taxon>Bacteria</taxon>
        <taxon>Bacillati</taxon>
        <taxon>Bacillota</taxon>
        <taxon>Bacilli</taxon>
        <taxon>Bacillales</taxon>
        <taxon>Paenibacillaceae</taxon>
        <taxon>Cohnella</taxon>
    </lineage>
</organism>
<dbReference type="RefSeq" id="WP_119151334.1">
    <property type="nucleotide sequence ID" value="NZ_JBHSOV010000014.1"/>
</dbReference>
<dbReference type="PANTHER" id="PTHR11070:SF17">
    <property type="entry name" value="DNA HELICASE IV"/>
    <property type="match status" value="1"/>
</dbReference>
<sequence length="699" mass="79957">MDASTELYTEERSRLDETFGEIERQRAGIGPVYYGNDFVEQLLEEKREETRRRLALLGSEPYFGRLDFQEKGKQSEPSSLYIGKRGMDRTETGEPYIIDWRAPVASLFYSFTGGDAPVAYEAPEGTIHGEVHRKRNLSIRDKELQRVVESYVRGGDNLGLSDDFLLYRLGEKKDNRLRDIVSTIQAEQDSIIRAPRHKALIIQGAAGSGKTTVALHRLAFLLYQYQGQIRAERMIIFAPNAMFLDYISGVLPELGVGEVKQTTFAEWALDRIGTKLTLPDHTDDKWFSLAKKRPNIDDETPGRFKGSDSFRLWLDGKLRQYEESYLQDHDFEAWDRRVLKASLIRQWFEVEYRHYPLAARRERLIGRIKRWLDMQLNEIGDPKIRKEKTKTSKQKLRTHLKKLPEIDEVAFYRSLFDQPNEFVPSDIAKETKNGLKRGSAQPEDLAPIVWIRKYFHGPEGLTFDHVVVDEAQDVSPFQITLLGSFMVEPSYTILGDLAQGIHAYRGVHRWEELASVFDENYSSYHELKQSYRSTLEIIEFANRILPFTDTGLPPAEPVFRSGDPVKLVQVANDAERLAYIRDFIRDQQAGSMRTISLIGRTAEDCTKLHERLTAEGIDTNLIAEGQSHYRGGVSIVPVHLAKGLEFDAVLLLDADRDRYPASPQDAKLLYVGCTRALHRLTLLHEGEPSELVTAADSQQ</sequence>
<dbReference type="EMBL" id="QXJM01000040">
    <property type="protein sequence ID" value="RIE01069.1"/>
    <property type="molecule type" value="Genomic_DNA"/>
</dbReference>
<dbReference type="OrthoDB" id="9787585at2"/>